<evidence type="ECO:0000259" key="6">
    <source>
        <dbReference type="PROSITE" id="PS50950"/>
    </source>
</evidence>
<dbReference type="InterPro" id="IPR006612">
    <property type="entry name" value="THAP_Znf"/>
</dbReference>
<dbReference type="GO" id="GO:0008270">
    <property type="term" value="F:zinc ion binding"/>
    <property type="evidence" value="ECO:0007669"/>
    <property type="project" value="UniProtKB-KW"/>
</dbReference>
<dbReference type="RefSeq" id="XP_001751188.1">
    <property type="nucleotide sequence ID" value="XM_001751136.1"/>
</dbReference>
<evidence type="ECO:0000256" key="1">
    <source>
        <dbReference type="ARBA" id="ARBA00022723"/>
    </source>
</evidence>
<feature type="compositionally biased region" description="Basic and acidic residues" evidence="5">
    <location>
        <begin position="10"/>
        <end position="19"/>
    </location>
</feature>
<dbReference type="GO" id="GO:0003677">
    <property type="term" value="F:DNA binding"/>
    <property type="evidence" value="ECO:0007669"/>
    <property type="project" value="UniProtKB-KW"/>
</dbReference>
<evidence type="ECO:0000256" key="2">
    <source>
        <dbReference type="ARBA" id="ARBA00022771"/>
    </source>
</evidence>
<evidence type="ECO:0000313" key="7">
    <source>
        <dbReference type="EMBL" id="EDQ84000.1"/>
    </source>
</evidence>
<accession>A9VEP1</accession>
<keyword evidence="1" id="KW-0479">Metal-binding</keyword>
<protein>
    <recommendedName>
        <fullName evidence="6">THAP-type domain-containing protein</fullName>
    </recommendedName>
</protein>
<keyword evidence="8" id="KW-1185">Reference proteome</keyword>
<evidence type="ECO:0000256" key="3">
    <source>
        <dbReference type="ARBA" id="ARBA00022833"/>
    </source>
</evidence>
<keyword evidence="2" id="KW-0863">Zinc-finger</keyword>
<reference evidence="7 8" key="1">
    <citation type="journal article" date="2008" name="Nature">
        <title>The genome of the choanoflagellate Monosiga brevicollis and the origin of metazoans.</title>
        <authorList>
            <consortium name="JGI Sequencing"/>
            <person name="King N."/>
            <person name="Westbrook M.J."/>
            <person name="Young S.L."/>
            <person name="Kuo A."/>
            <person name="Abedin M."/>
            <person name="Chapman J."/>
            <person name="Fairclough S."/>
            <person name="Hellsten U."/>
            <person name="Isogai Y."/>
            <person name="Letunic I."/>
            <person name="Marr M."/>
            <person name="Pincus D."/>
            <person name="Putnam N."/>
            <person name="Rokas A."/>
            <person name="Wright K.J."/>
            <person name="Zuzow R."/>
            <person name="Dirks W."/>
            <person name="Good M."/>
            <person name="Goodstein D."/>
            <person name="Lemons D."/>
            <person name="Li W."/>
            <person name="Lyons J.B."/>
            <person name="Morris A."/>
            <person name="Nichols S."/>
            <person name="Richter D.J."/>
            <person name="Salamov A."/>
            <person name="Bork P."/>
            <person name="Lim W.A."/>
            <person name="Manning G."/>
            <person name="Miller W.T."/>
            <person name="McGinnis W."/>
            <person name="Shapiro H."/>
            <person name="Tjian R."/>
            <person name="Grigoriev I.V."/>
            <person name="Rokhsar D."/>
        </authorList>
    </citation>
    <scope>NUCLEOTIDE SEQUENCE [LARGE SCALE GENOMIC DNA]</scope>
    <source>
        <strain evidence="8">MX1 / ATCC 50154</strain>
    </source>
</reference>
<gene>
    <name evidence="7" type="ORF">MONBRDRAFT_30683</name>
</gene>
<name>A9VEP1_MONBE</name>
<keyword evidence="3" id="KW-0862">Zinc</keyword>
<dbReference type="InParanoid" id="A9VEP1"/>
<organism evidence="7 8">
    <name type="scientific">Monosiga brevicollis</name>
    <name type="common">Choanoflagellate</name>
    <dbReference type="NCBI Taxonomy" id="81824"/>
    <lineage>
        <taxon>Eukaryota</taxon>
        <taxon>Choanoflagellata</taxon>
        <taxon>Craspedida</taxon>
        <taxon>Salpingoecidae</taxon>
        <taxon>Monosiga</taxon>
    </lineage>
</organism>
<keyword evidence="4" id="KW-0238">DNA-binding</keyword>
<dbReference type="Proteomes" id="UP000001357">
    <property type="component" value="Unassembled WGS sequence"/>
</dbReference>
<dbReference type="KEGG" id="mbr:MONBRDRAFT_30683"/>
<dbReference type="EMBL" id="CH991733">
    <property type="protein sequence ID" value="EDQ84000.1"/>
    <property type="molecule type" value="Genomic_DNA"/>
</dbReference>
<dbReference type="PROSITE" id="PS50950">
    <property type="entry name" value="ZF_THAP"/>
    <property type="match status" value="1"/>
</dbReference>
<evidence type="ECO:0000256" key="4">
    <source>
        <dbReference type="ARBA" id="ARBA00023125"/>
    </source>
</evidence>
<feature type="region of interest" description="Disordered" evidence="5">
    <location>
        <begin position="1"/>
        <end position="26"/>
    </location>
</feature>
<evidence type="ECO:0000256" key="5">
    <source>
        <dbReference type="SAM" id="MobiDB-lite"/>
    </source>
</evidence>
<dbReference type="AlphaFoldDB" id="A9VEP1"/>
<proteinExistence type="predicted"/>
<sequence>MRSRRHHHRAGPDGHHHPDDDADEEAPDAVLATHHDQPDAALLMGPDTQSQPADPEFLAARAAATAAMDQNVALGSVMPPLNQQPLFAPAPRRKGKGGKRSCVCARGAMCMKAHPDCGDVSLPRNEQRARLWLSILNPTIQDADVGMWLKRGKANNARVNKIHFPLNMLTRNAGGKVQARRDALPMADQQWTDVKELDSVGHTLPAHTCICSNPVGACGNVRVVGWARLPNEPMRRQIWLAALIPDPEHRRNFEEHYDRNRHLGCVSHLHFHPSQFKNNGDNTSKKILDPKAIPRYQPYSVSERNLPASDELSIQTFTTPDGTLYATTADPNVMQAVYMAPPGKLTGSLPRVSPFVLIPAGVPFCGAIIHRVL</sequence>
<feature type="domain" description="THAP-type" evidence="6">
    <location>
        <begin position="204"/>
        <end position="297"/>
    </location>
</feature>
<dbReference type="GeneID" id="5896449"/>
<evidence type="ECO:0000313" key="8">
    <source>
        <dbReference type="Proteomes" id="UP000001357"/>
    </source>
</evidence>